<dbReference type="InterPro" id="IPR036352">
    <property type="entry name" value="Semap_dom_sf"/>
</dbReference>
<dbReference type="GO" id="GO:0005615">
    <property type="term" value="C:extracellular space"/>
    <property type="evidence" value="ECO:0007669"/>
    <property type="project" value="TreeGrafter"/>
</dbReference>
<gene>
    <name evidence="6" type="ORF">FD754_021410</name>
</gene>
<feature type="compositionally biased region" description="Basic and acidic residues" evidence="4">
    <location>
        <begin position="645"/>
        <end position="665"/>
    </location>
</feature>
<dbReference type="Gene3D" id="2.130.10.10">
    <property type="entry name" value="YVTN repeat-like/Quinoprotein amine dehydrogenase"/>
    <property type="match status" value="1"/>
</dbReference>
<dbReference type="SMART" id="SM00423">
    <property type="entry name" value="PSI"/>
    <property type="match status" value="1"/>
</dbReference>
<keyword evidence="7" id="KW-1185">Reference proteome</keyword>
<evidence type="ECO:0000256" key="1">
    <source>
        <dbReference type="ARBA" id="ARBA00023157"/>
    </source>
</evidence>
<dbReference type="Gene3D" id="3.30.1680.10">
    <property type="entry name" value="ligand-binding face of the semaphorins, domain 2"/>
    <property type="match status" value="1"/>
</dbReference>
<reference evidence="6 7" key="1">
    <citation type="submission" date="2019-06" db="EMBL/GenBank/DDBJ databases">
        <title>Discovery of a novel chromosome fission-fusion reversal in muntjac.</title>
        <authorList>
            <person name="Mudd A.B."/>
            <person name="Bredeson J.V."/>
            <person name="Baum R."/>
            <person name="Hockemeyer D."/>
            <person name="Rokhsar D.S."/>
        </authorList>
    </citation>
    <scope>NUCLEOTIDE SEQUENCE [LARGE SCALE GENOMIC DNA]</scope>
    <source>
        <strain evidence="6">UTSW_UCB_Mm</strain>
        <tissue evidence="6">Fibroblast cell line</tissue>
    </source>
</reference>
<dbReference type="PANTHER" id="PTHR11036:SF22">
    <property type="entry name" value="SEMAPHORIN-3E"/>
    <property type="match status" value="1"/>
</dbReference>
<keyword evidence="1" id="KW-1015">Disulfide bond</keyword>
<dbReference type="AlphaFoldDB" id="A0A5N3V5Q1"/>
<comment type="caution">
    <text evidence="6">The sequence shown here is derived from an EMBL/GenBank/DDBJ whole genome shotgun (WGS) entry which is preliminary data.</text>
</comment>
<dbReference type="GO" id="GO:0005886">
    <property type="term" value="C:plasma membrane"/>
    <property type="evidence" value="ECO:0007669"/>
    <property type="project" value="TreeGrafter"/>
</dbReference>
<keyword evidence="2" id="KW-0325">Glycoprotein</keyword>
<protein>
    <recommendedName>
        <fullName evidence="5">Sema domain-containing protein</fullName>
    </recommendedName>
</protein>
<evidence type="ECO:0000259" key="5">
    <source>
        <dbReference type="PROSITE" id="PS51004"/>
    </source>
</evidence>
<dbReference type="InterPro" id="IPR001627">
    <property type="entry name" value="Semap_dom"/>
</dbReference>
<feature type="domain" description="Sema" evidence="5">
    <location>
        <begin position="1"/>
        <end position="454"/>
    </location>
</feature>
<comment type="caution">
    <text evidence="3">Lacks conserved residue(s) required for the propagation of feature annotation.</text>
</comment>
<dbReference type="GO" id="GO:0030215">
    <property type="term" value="F:semaphorin receptor binding"/>
    <property type="evidence" value="ECO:0007669"/>
    <property type="project" value="InterPro"/>
</dbReference>
<evidence type="ECO:0000256" key="4">
    <source>
        <dbReference type="SAM" id="MobiDB-lite"/>
    </source>
</evidence>
<dbReference type="InterPro" id="IPR015943">
    <property type="entry name" value="WD40/YVTN_repeat-like_dom_sf"/>
</dbReference>
<dbReference type="PANTHER" id="PTHR11036">
    <property type="entry name" value="SEMAPHORIN"/>
    <property type="match status" value="1"/>
</dbReference>
<evidence type="ECO:0000313" key="7">
    <source>
        <dbReference type="Proteomes" id="UP000326458"/>
    </source>
</evidence>
<dbReference type="GO" id="GO:0045499">
    <property type="term" value="F:chemorepellent activity"/>
    <property type="evidence" value="ECO:0007669"/>
    <property type="project" value="TreeGrafter"/>
</dbReference>
<dbReference type="GO" id="GO:0030335">
    <property type="term" value="P:positive regulation of cell migration"/>
    <property type="evidence" value="ECO:0007669"/>
    <property type="project" value="TreeGrafter"/>
</dbReference>
<accession>A0A5N3V5Q1</accession>
<dbReference type="InterPro" id="IPR016201">
    <property type="entry name" value="PSI"/>
</dbReference>
<dbReference type="InterPro" id="IPR027231">
    <property type="entry name" value="Semaphorin"/>
</dbReference>
<dbReference type="GO" id="GO:0071526">
    <property type="term" value="P:semaphorin-plexin signaling pathway"/>
    <property type="evidence" value="ECO:0007669"/>
    <property type="project" value="TreeGrafter"/>
</dbReference>
<dbReference type="PROSITE" id="PS51004">
    <property type="entry name" value="SEMA"/>
    <property type="match status" value="1"/>
</dbReference>
<dbReference type="EMBL" id="VCEA01000003">
    <property type="protein sequence ID" value="KAB0344484.1"/>
    <property type="molecule type" value="Genomic_DNA"/>
</dbReference>
<dbReference type="SUPFAM" id="SSF101912">
    <property type="entry name" value="Sema domain"/>
    <property type="match status" value="1"/>
</dbReference>
<dbReference type="FunFam" id="3.30.1680.10:FF:000001">
    <property type="entry name" value="Semaphorin 3F like"/>
    <property type="match status" value="1"/>
</dbReference>
<proteinExistence type="predicted"/>
<evidence type="ECO:0000256" key="3">
    <source>
        <dbReference type="PROSITE-ProRule" id="PRU00352"/>
    </source>
</evidence>
<dbReference type="Pfam" id="PF01403">
    <property type="entry name" value="Sema"/>
    <property type="match status" value="1"/>
</dbReference>
<dbReference type="FunFam" id="2.130.10.10:FF:000015">
    <property type="entry name" value="Semaphorin 3B"/>
    <property type="match status" value="1"/>
</dbReference>
<dbReference type="Proteomes" id="UP000326458">
    <property type="component" value="Unassembled WGS sequence"/>
</dbReference>
<dbReference type="GO" id="GO:0007411">
    <property type="term" value="P:axon guidance"/>
    <property type="evidence" value="ECO:0007669"/>
    <property type="project" value="TreeGrafter"/>
</dbReference>
<dbReference type="SUPFAM" id="SSF103575">
    <property type="entry name" value="Plexin repeat"/>
    <property type="match status" value="1"/>
</dbReference>
<dbReference type="SMART" id="SM00630">
    <property type="entry name" value="Sema"/>
    <property type="match status" value="1"/>
</dbReference>
<sequence length="665" mass="76529">MGSEHKNVSSYLWPFLLSTDYGKYLNCQVFHSTFSPSSRSSLIPLGFLPIEPTLLHTRDCLALDAAMGSIGNILLQGSFSPTTFYILTFIAPLFHLEPHRSERGRGRCPFDPSSSFISTLIGSELFAGLYSDYWGRDAAIFRSLGRLAQIRTEHDDERLLKEPKFVGSYMIPDNEDRDDNKVYFFFTEKALEAENSAHAIYTRVGRLCVNDMGGQRILVNKWSTFLKARLVCSVPGMNGIDTYFDELEDVFLLHTRDHKNPVIFGLFNTTSNIFRGHAICVYHMSSIRAAFNGPYAHKEGPEYHWSLYEGKVPYPRPGSCASKVNGGRYETTKDYPDDAIRFARSHPLMYQPIKPAHKKPILVKTDGKYNLKQIAVDRVEAEDGQYDVLFIGTDNGIVLKVITIYNQETESMEEVILEELQIFKDPVPIISMEISSKRQQLYIGSASAVAQVRFHQCDMYGSACADCCLARDPYCAWDGISCSRYYPTGTHAKRRFRRQDVRHGNAAQQCLGQQFVKTDDRVVKMDLGLLFLRVRRMDAGTYFCQTVEHSFVHTIRKITLEVVEEERVEEMFNKDFEEDRLHKMPCPAQSIIPRGTKPWYKEFLQLIGYSNFQRVEEYCEKVWCTDKKRKKLKMSPSKWKYANPQEKKLRPKTEHYRLPRHALDS</sequence>
<feature type="region of interest" description="Disordered" evidence="4">
    <location>
        <begin position="643"/>
        <end position="665"/>
    </location>
</feature>
<evidence type="ECO:0000256" key="2">
    <source>
        <dbReference type="ARBA" id="ARBA00023180"/>
    </source>
</evidence>
<organism evidence="6 7">
    <name type="scientific">Muntiacus muntjak</name>
    <name type="common">Barking deer</name>
    <name type="synonym">Indian muntjac</name>
    <dbReference type="NCBI Taxonomy" id="9888"/>
    <lineage>
        <taxon>Eukaryota</taxon>
        <taxon>Metazoa</taxon>
        <taxon>Chordata</taxon>
        <taxon>Craniata</taxon>
        <taxon>Vertebrata</taxon>
        <taxon>Euteleostomi</taxon>
        <taxon>Mammalia</taxon>
        <taxon>Eutheria</taxon>
        <taxon>Laurasiatheria</taxon>
        <taxon>Artiodactyla</taxon>
        <taxon>Ruminantia</taxon>
        <taxon>Pecora</taxon>
        <taxon>Cervidae</taxon>
        <taxon>Muntiacinae</taxon>
        <taxon>Muntiacus</taxon>
    </lineage>
</organism>
<name>A0A5N3V5Q1_MUNMU</name>
<dbReference type="GO" id="GO:0001755">
    <property type="term" value="P:neural crest cell migration"/>
    <property type="evidence" value="ECO:0007669"/>
    <property type="project" value="TreeGrafter"/>
</dbReference>
<evidence type="ECO:0000313" key="6">
    <source>
        <dbReference type="EMBL" id="KAB0344484.1"/>
    </source>
</evidence>